<dbReference type="SUPFAM" id="SSF52540">
    <property type="entry name" value="P-loop containing nucleoside triphosphate hydrolases"/>
    <property type="match status" value="1"/>
</dbReference>
<dbReference type="EMBL" id="CP017415">
    <property type="protein sequence ID" value="AOU99689.1"/>
    <property type="molecule type" value="Genomic_DNA"/>
</dbReference>
<dbReference type="PANTHER" id="PTHR42935:SF1">
    <property type="entry name" value="SLR0930 PROTEIN"/>
    <property type="match status" value="1"/>
</dbReference>
<dbReference type="InterPro" id="IPR027417">
    <property type="entry name" value="P-loop_NTPase"/>
</dbReference>
<dbReference type="InterPro" id="IPR008533">
    <property type="entry name" value="DUF815"/>
</dbReference>
<dbReference type="Proteomes" id="UP000095401">
    <property type="component" value="Chromosome"/>
</dbReference>
<dbReference type="AlphaFoldDB" id="A0A1D8IT79"/>
<protein>
    <submittedName>
        <fullName evidence="1">AAA family ATPase</fullName>
    </submittedName>
</protein>
<evidence type="ECO:0000313" key="1">
    <source>
        <dbReference type="EMBL" id="AOU99689.1"/>
    </source>
</evidence>
<dbReference type="KEGG" id="aprs:BI364_11070"/>
<sequence length="282" mass="32172">MTDIDRLFTRLDALLDRLEPLLPPTVQATDWDALAFRWRRPGHLQAVRHPQLIEPEALLGIERQKALLARNTEQFVRGLPANNALLWGSRGTGKSSLIRAMLEHFGAQGLRLIEVEKRDLADLPEIVEPLYERPERFVIFSDDLSFEADDPSYKALKATLDGSVAAAPDNVLIYATSNRRHLLPEYQRDNQDARVADGELHHGEAVEEKISLSERFGLWIGFHAFRQDDYLNIVFHTLRRMQVVFEESEVRPEALRFALERGSRSGRVAAQFARDWAGRTGL</sequence>
<proteinExistence type="predicted"/>
<dbReference type="PANTHER" id="PTHR42935">
    <property type="entry name" value="SLR0930 PROTEIN"/>
    <property type="match status" value="1"/>
</dbReference>
<organism evidence="1 2">
    <name type="scientific">Acidihalobacter yilgarnensis</name>
    <dbReference type="NCBI Taxonomy" id="2819280"/>
    <lineage>
        <taxon>Bacteria</taxon>
        <taxon>Pseudomonadati</taxon>
        <taxon>Pseudomonadota</taxon>
        <taxon>Gammaproteobacteria</taxon>
        <taxon>Chromatiales</taxon>
        <taxon>Ectothiorhodospiraceae</taxon>
        <taxon>Acidihalobacter</taxon>
    </lineage>
</organism>
<accession>A0A1D8IT79</accession>
<name>A0A1D8IT79_9GAMM</name>
<dbReference type="Gene3D" id="3.40.50.300">
    <property type="entry name" value="P-loop containing nucleotide triphosphate hydrolases"/>
    <property type="match status" value="1"/>
</dbReference>
<dbReference type="RefSeq" id="WP_070080034.1">
    <property type="nucleotide sequence ID" value="NZ_CP017415.1"/>
</dbReference>
<reference evidence="2" key="1">
    <citation type="submission" date="2016-09" db="EMBL/GenBank/DDBJ databases">
        <title>Acidihalobacter prosperus F5.</title>
        <authorList>
            <person name="Khaleque H.N."/>
            <person name="Ramsay J.P."/>
            <person name="Kaksonen A.H."/>
            <person name="Boxall N.J."/>
            <person name="Watkin E.L.J."/>
        </authorList>
    </citation>
    <scope>NUCLEOTIDE SEQUENCE [LARGE SCALE GENOMIC DNA]</scope>
    <source>
        <strain evidence="2">F5</strain>
    </source>
</reference>
<gene>
    <name evidence="1" type="ORF">BI364_11070</name>
</gene>
<dbReference type="Pfam" id="PF05673">
    <property type="entry name" value="DUF815"/>
    <property type="match status" value="1"/>
</dbReference>
<evidence type="ECO:0000313" key="2">
    <source>
        <dbReference type="Proteomes" id="UP000095401"/>
    </source>
</evidence>
<keyword evidence="2" id="KW-1185">Reference proteome</keyword>